<comment type="caution">
    <text evidence="3">The sequence shown here is derived from an EMBL/GenBank/DDBJ whole genome shotgun (WGS) entry which is preliminary data.</text>
</comment>
<sequence>MIYSMGFGKTRIEFNVNEGNILGELRPNEVEVHSTGEMEIKRALDNPINSPKLSGIVKPGEKIVIVTSDITRPMPSRIVLPYVIDEILKAGCSKEDITIVFALGAHRSHTDEEKRYIVGEEIFNTIKCMDSNQDDYIHLGNTKNGTPIDIFTPVATADKRICLGNIEYHYFAGYSGGVKAIMPGVSTRHAIQANHSIMIDDGAVAGNIDTNPVRLDLESIGEVISIDFIVNVVLDENKKIVKAVAGHFIDAHREGCRFLDELYKIPIKEKADIVIVSQGGYPKDLNLYQAQKALDNAKHAVKDGGIIILVASCKEGLGEAVFESWMTGAKTSKELIKKIGENFVLGGHKAAAIALTLEKAKIFLVSELEAEFIKTIFMKPFNNIQDALEQALIEKGLNAKIILMPIGGSTLPVYDKEL</sequence>
<evidence type="ECO:0000259" key="2">
    <source>
        <dbReference type="Pfam" id="PF21113"/>
    </source>
</evidence>
<dbReference type="PANTHER" id="PTHR33171:SF17">
    <property type="entry name" value="LARA-LIKE N-TERMINAL DOMAIN-CONTAINING PROTEIN"/>
    <property type="match status" value="1"/>
</dbReference>
<dbReference type="Gene3D" id="3.40.50.11440">
    <property type="match status" value="1"/>
</dbReference>
<dbReference type="Pfam" id="PF09861">
    <property type="entry name" value="Lar_N"/>
    <property type="match status" value="1"/>
</dbReference>
<name>A0A926EVY4_9FIRM</name>
<dbReference type="NCBIfam" id="NF033504">
    <property type="entry name" value="Ni_dep_LarA"/>
    <property type="match status" value="1"/>
</dbReference>
<dbReference type="Pfam" id="PF21113">
    <property type="entry name" value="LarA_C"/>
    <property type="match status" value="1"/>
</dbReference>
<evidence type="ECO:0000313" key="4">
    <source>
        <dbReference type="Proteomes" id="UP000601171"/>
    </source>
</evidence>
<feature type="domain" description="Lactate racemase C-terminal" evidence="2">
    <location>
        <begin position="269"/>
        <end position="408"/>
    </location>
</feature>
<evidence type="ECO:0000259" key="1">
    <source>
        <dbReference type="Pfam" id="PF09861"/>
    </source>
</evidence>
<proteinExistence type="predicted"/>
<gene>
    <name evidence="3" type="primary">larA</name>
    <name evidence="3" type="ORF">H8707_03100</name>
</gene>
<accession>A0A926EVY4</accession>
<dbReference type="InterPro" id="IPR048068">
    <property type="entry name" value="LarA-like"/>
</dbReference>
<dbReference type="GO" id="GO:0050043">
    <property type="term" value="F:lactate racemase activity"/>
    <property type="evidence" value="ECO:0007669"/>
    <property type="project" value="InterPro"/>
</dbReference>
<dbReference type="InterPro" id="IPR043166">
    <property type="entry name" value="LarA-like_C"/>
</dbReference>
<keyword evidence="4" id="KW-1185">Reference proteome</keyword>
<dbReference type="PANTHER" id="PTHR33171">
    <property type="entry name" value="LAR_N DOMAIN-CONTAINING PROTEIN"/>
    <property type="match status" value="1"/>
</dbReference>
<dbReference type="EMBL" id="JACRTG010000008">
    <property type="protein sequence ID" value="MBC8587230.1"/>
    <property type="molecule type" value="Genomic_DNA"/>
</dbReference>
<dbReference type="InterPro" id="IPR047926">
    <property type="entry name" value="Ni_dep_LarA"/>
</dbReference>
<dbReference type="Proteomes" id="UP000601171">
    <property type="component" value="Unassembled WGS sequence"/>
</dbReference>
<dbReference type="AlphaFoldDB" id="A0A926EVY4"/>
<dbReference type="RefSeq" id="WP_262428700.1">
    <property type="nucleotide sequence ID" value="NZ_JACRTG010000008.1"/>
</dbReference>
<protein>
    <submittedName>
        <fullName evidence="3">Nickel-dependent lactate racemase</fullName>
    </submittedName>
</protein>
<reference evidence="3" key="1">
    <citation type="submission" date="2020-08" db="EMBL/GenBank/DDBJ databases">
        <title>Genome public.</title>
        <authorList>
            <person name="Liu C."/>
            <person name="Sun Q."/>
        </authorList>
    </citation>
    <scope>NUCLEOTIDE SEQUENCE</scope>
    <source>
        <strain evidence="3">BX21</strain>
    </source>
</reference>
<dbReference type="Gene3D" id="3.90.226.30">
    <property type="match status" value="1"/>
</dbReference>
<dbReference type="InterPro" id="IPR048520">
    <property type="entry name" value="LarA_C"/>
</dbReference>
<dbReference type="InterPro" id="IPR018657">
    <property type="entry name" value="LarA-like_N"/>
</dbReference>
<organism evidence="3 4">
    <name type="scientific">Paratissierella segnis</name>
    <dbReference type="NCBI Taxonomy" id="2763679"/>
    <lineage>
        <taxon>Bacteria</taxon>
        <taxon>Bacillati</taxon>
        <taxon>Bacillota</taxon>
        <taxon>Tissierellia</taxon>
        <taxon>Tissierellales</taxon>
        <taxon>Tissierellaceae</taxon>
        <taxon>Paratissierella</taxon>
    </lineage>
</organism>
<feature type="domain" description="LarA-like N-terminal" evidence="1">
    <location>
        <begin position="7"/>
        <end position="202"/>
    </location>
</feature>
<evidence type="ECO:0000313" key="3">
    <source>
        <dbReference type="EMBL" id="MBC8587230.1"/>
    </source>
</evidence>